<evidence type="ECO:0000256" key="13">
    <source>
        <dbReference type="RuleBase" id="RU362042"/>
    </source>
</evidence>
<feature type="active site" evidence="11">
    <location>
        <position position="44"/>
    </location>
</feature>
<dbReference type="FunFam" id="2.10.109.10:FF:000008">
    <property type="entry name" value="Signal peptidase I"/>
    <property type="match status" value="1"/>
</dbReference>
<feature type="domain" description="Peptidase S26" evidence="14">
    <location>
        <begin position="19"/>
        <end position="180"/>
    </location>
</feature>
<dbReference type="InterPro" id="IPR036286">
    <property type="entry name" value="LexA/Signal_pep-like_sf"/>
</dbReference>
<protein>
    <recommendedName>
        <fullName evidence="4 12">Signal peptidase I</fullName>
        <ecNumber evidence="4 12">3.4.21.89</ecNumber>
    </recommendedName>
</protein>
<dbReference type="GO" id="GO:0004252">
    <property type="term" value="F:serine-type endopeptidase activity"/>
    <property type="evidence" value="ECO:0007669"/>
    <property type="project" value="InterPro"/>
</dbReference>
<evidence type="ECO:0000313" key="16">
    <source>
        <dbReference type="Proteomes" id="UP000215224"/>
    </source>
</evidence>
<dbReference type="SUPFAM" id="SSF51306">
    <property type="entry name" value="LexA/Signal peptidase"/>
    <property type="match status" value="1"/>
</dbReference>
<evidence type="ECO:0000259" key="14">
    <source>
        <dbReference type="Pfam" id="PF10502"/>
    </source>
</evidence>
<dbReference type="EMBL" id="CP018866">
    <property type="protein sequence ID" value="AST90523.1"/>
    <property type="molecule type" value="Genomic_DNA"/>
</dbReference>
<keyword evidence="6 12" id="KW-0645">Protease</keyword>
<comment type="similarity">
    <text evidence="3 13">Belongs to the peptidase S26 family.</text>
</comment>
<evidence type="ECO:0000256" key="9">
    <source>
        <dbReference type="ARBA" id="ARBA00022989"/>
    </source>
</evidence>
<dbReference type="GO" id="GO:0005886">
    <property type="term" value="C:plasma membrane"/>
    <property type="evidence" value="ECO:0007669"/>
    <property type="project" value="UniProtKB-SubCell"/>
</dbReference>
<dbReference type="Pfam" id="PF10502">
    <property type="entry name" value="Peptidase_S26"/>
    <property type="match status" value="1"/>
</dbReference>
<feature type="active site" evidence="11">
    <location>
        <position position="86"/>
    </location>
</feature>
<dbReference type="CDD" id="cd06530">
    <property type="entry name" value="S26_SPase_I"/>
    <property type="match status" value="1"/>
</dbReference>
<evidence type="ECO:0000256" key="6">
    <source>
        <dbReference type="ARBA" id="ARBA00022670"/>
    </source>
</evidence>
<dbReference type="AlphaFoldDB" id="A0A223KMH4"/>
<dbReference type="Gene3D" id="2.10.109.10">
    <property type="entry name" value="Umud Fragment, subunit A"/>
    <property type="match status" value="1"/>
</dbReference>
<keyword evidence="16" id="KW-1185">Reference proteome</keyword>
<dbReference type="STRING" id="1314751.GCA_001591425_04713"/>
<dbReference type="NCBIfam" id="TIGR02227">
    <property type="entry name" value="sigpep_I_bact"/>
    <property type="match status" value="1"/>
</dbReference>
<evidence type="ECO:0000256" key="11">
    <source>
        <dbReference type="PIRSR" id="PIRSR600223-1"/>
    </source>
</evidence>
<dbReference type="PROSITE" id="PS00501">
    <property type="entry name" value="SPASE_I_1"/>
    <property type="match status" value="1"/>
</dbReference>
<comment type="subcellular location">
    <subcellularLocation>
        <location evidence="2">Cell membrane</location>
        <topology evidence="2">Single-pass type II membrane protein</topology>
    </subcellularLocation>
    <subcellularLocation>
        <location evidence="13">Membrane</location>
        <topology evidence="13">Single-pass type II membrane protein</topology>
    </subcellularLocation>
</comment>
<evidence type="ECO:0000256" key="12">
    <source>
        <dbReference type="RuleBase" id="RU003993"/>
    </source>
</evidence>
<dbReference type="KEGG" id="bcoh:BC6307_04140"/>
<reference evidence="15 16" key="1">
    <citation type="submission" date="2016-12" db="EMBL/GenBank/DDBJ databases">
        <title>The whole genome sequencing and assembly of Bacillus cohnii DSM 6307T strain.</title>
        <authorList>
            <person name="Lee Y.-J."/>
            <person name="Yi H."/>
            <person name="Bahn Y.-S."/>
            <person name="Kim J.F."/>
            <person name="Lee D.-W."/>
        </authorList>
    </citation>
    <scope>NUCLEOTIDE SEQUENCE [LARGE SCALE GENOMIC DNA]</scope>
    <source>
        <strain evidence="15 16">DSM 6307</strain>
    </source>
</reference>
<dbReference type="InterPro" id="IPR019757">
    <property type="entry name" value="Pept_S26A_signal_pept_1_Lys-AS"/>
</dbReference>
<keyword evidence="9" id="KW-1133">Transmembrane helix</keyword>
<gene>
    <name evidence="15" type="ORF">BC6307_04140</name>
</gene>
<keyword evidence="8 12" id="KW-0378">Hydrolase</keyword>
<dbReference type="InterPro" id="IPR019756">
    <property type="entry name" value="Pept_S26A_signal_pept_1_Ser-AS"/>
</dbReference>
<evidence type="ECO:0000256" key="5">
    <source>
        <dbReference type="ARBA" id="ARBA00022475"/>
    </source>
</evidence>
<dbReference type="InterPro" id="IPR019758">
    <property type="entry name" value="Pept_S26A_signal_pept_1_CS"/>
</dbReference>
<evidence type="ECO:0000256" key="1">
    <source>
        <dbReference type="ARBA" id="ARBA00000677"/>
    </source>
</evidence>
<dbReference type="EC" id="3.4.21.89" evidence="4 12"/>
<dbReference type="GO" id="GO:0006465">
    <property type="term" value="P:signal peptide processing"/>
    <property type="evidence" value="ECO:0007669"/>
    <property type="project" value="InterPro"/>
</dbReference>
<dbReference type="GO" id="GO:0009003">
    <property type="term" value="F:signal peptidase activity"/>
    <property type="evidence" value="ECO:0007669"/>
    <property type="project" value="UniProtKB-EC"/>
</dbReference>
<evidence type="ECO:0000256" key="3">
    <source>
        <dbReference type="ARBA" id="ARBA00009370"/>
    </source>
</evidence>
<dbReference type="InterPro" id="IPR019533">
    <property type="entry name" value="Peptidase_S26"/>
</dbReference>
<dbReference type="PROSITE" id="PS00760">
    <property type="entry name" value="SPASE_I_2"/>
    <property type="match status" value="1"/>
</dbReference>
<dbReference type="InterPro" id="IPR000223">
    <property type="entry name" value="Pept_S26A_signal_pept_1"/>
</dbReference>
<comment type="catalytic activity">
    <reaction evidence="1 12">
        <text>Cleavage of hydrophobic, N-terminal signal or leader sequences from secreted and periplasmic proteins.</text>
        <dbReference type="EC" id="3.4.21.89"/>
    </reaction>
</comment>
<keyword evidence="10" id="KW-0472">Membrane</keyword>
<keyword evidence="7" id="KW-0812">Transmembrane</keyword>
<sequence>MEERRLKNKNRFKITKWRVVFLSFFFLILLRICFFSNYVVEGHSMKPTLEEGNLLVVNTFVYHVQEPKRFDIVVFKQGENSDHYVKRVIGLPGEKIEYLNDVLYINDKAINENFIKEQKDNMIRNNLTGNFTLKDLTGEEVVPKGHLFVIGDNRLGSYDSRHFGFVKMDDIVGKVNMRYWPLGGIE</sequence>
<accession>A0A223KMH4</accession>
<dbReference type="PANTHER" id="PTHR43390">
    <property type="entry name" value="SIGNAL PEPTIDASE I"/>
    <property type="match status" value="1"/>
</dbReference>
<evidence type="ECO:0000256" key="7">
    <source>
        <dbReference type="ARBA" id="ARBA00022692"/>
    </source>
</evidence>
<evidence type="ECO:0000256" key="2">
    <source>
        <dbReference type="ARBA" id="ARBA00004401"/>
    </source>
</evidence>
<dbReference type="PRINTS" id="PR00727">
    <property type="entry name" value="LEADERPTASE"/>
</dbReference>
<dbReference type="PROSITE" id="PS00761">
    <property type="entry name" value="SPASE_I_3"/>
    <property type="match status" value="1"/>
</dbReference>
<evidence type="ECO:0000256" key="10">
    <source>
        <dbReference type="ARBA" id="ARBA00023136"/>
    </source>
</evidence>
<name>A0A223KMH4_9BACI</name>
<proteinExistence type="inferred from homology"/>
<dbReference type="PANTHER" id="PTHR43390:SF1">
    <property type="entry name" value="CHLOROPLAST PROCESSING PEPTIDASE"/>
    <property type="match status" value="1"/>
</dbReference>
<organism evidence="15 16">
    <name type="scientific">Sutcliffiella cohnii</name>
    <dbReference type="NCBI Taxonomy" id="33932"/>
    <lineage>
        <taxon>Bacteria</taxon>
        <taxon>Bacillati</taxon>
        <taxon>Bacillota</taxon>
        <taxon>Bacilli</taxon>
        <taxon>Bacillales</taxon>
        <taxon>Bacillaceae</taxon>
        <taxon>Sutcliffiella</taxon>
    </lineage>
</organism>
<evidence type="ECO:0000256" key="8">
    <source>
        <dbReference type="ARBA" id="ARBA00022801"/>
    </source>
</evidence>
<dbReference type="Proteomes" id="UP000215224">
    <property type="component" value="Chromosome"/>
</dbReference>
<keyword evidence="5" id="KW-1003">Cell membrane</keyword>
<evidence type="ECO:0000313" key="15">
    <source>
        <dbReference type="EMBL" id="AST90523.1"/>
    </source>
</evidence>
<evidence type="ECO:0000256" key="4">
    <source>
        <dbReference type="ARBA" id="ARBA00013208"/>
    </source>
</evidence>